<gene>
    <name evidence="2" type="ORF">ACFY8O_33315</name>
</gene>
<protein>
    <recommendedName>
        <fullName evidence="4">Secreted protein</fullName>
    </recommendedName>
</protein>
<evidence type="ECO:0000256" key="1">
    <source>
        <dbReference type="SAM" id="SignalP"/>
    </source>
</evidence>
<feature type="signal peptide" evidence="1">
    <location>
        <begin position="1"/>
        <end position="30"/>
    </location>
</feature>
<evidence type="ECO:0008006" key="4">
    <source>
        <dbReference type="Google" id="ProtNLM"/>
    </source>
</evidence>
<dbReference type="RefSeq" id="WP_145812356.1">
    <property type="nucleotide sequence ID" value="NZ_JBIBEG010000016.1"/>
</dbReference>
<evidence type="ECO:0000313" key="3">
    <source>
        <dbReference type="Proteomes" id="UP001602322"/>
    </source>
</evidence>
<dbReference type="PROSITE" id="PS51318">
    <property type="entry name" value="TAT"/>
    <property type="match status" value="1"/>
</dbReference>
<evidence type="ECO:0000313" key="2">
    <source>
        <dbReference type="EMBL" id="MFF5900779.1"/>
    </source>
</evidence>
<dbReference type="Proteomes" id="UP001602322">
    <property type="component" value="Unassembled WGS sequence"/>
</dbReference>
<name>A0ABW6XGB7_9ACTN</name>
<comment type="caution">
    <text evidence="2">The sequence shown here is derived from an EMBL/GenBank/DDBJ whole genome shotgun (WGS) entry which is preliminary data.</text>
</comment>
<feature type="chain" id="PRO_5046480813" description="Secreted protein" evidence="1">
    <location>
        <begin position="31"/>
        <end position="114"/>
    </location>
</feature>
<keyword evidence="3" id="KW-1185">Reference proteome</keyword>
<organism evidence="2 3">
    <name type="scientific">Streptomyces argenteolus</name>
    <dbReference type="NCBI Taxonomy" id="67274"/>
    <lineage>
        <taxon>Bacteria</taxon>
        <taxon>Bacillati</taxon>
        <taxon>Actinomycetota</taxon>
        <taxon>Actinomycetes</taxon>
        <taxon>Kitasatosporales</taxon>
        <taxon>Streptomycetaceae</taxon>
        <taxon>Streptomyces</taxon>
    </lineage>
</organism>
<reference evidence="2 3" key="1">
    <citation type="submission" date="2024-10" db="EMBL/GenBank/DDBJ databases">
        <title>The Natural Products Discovery Center: Release of the First 8490 Sequenced Strains for Exploring Actinobacteria Biosynthetic Diversity.</title>
        <authorList>
            <person name="Kalkreuter E."/>
            <person name="Kautsar S.A."/>
            <person name="Yang D."/>
            <person name="Bader C.D."/>
            <person name="Teijaro C.N."/>
            <person name="Fluegel L."/>
            <person name="Davis C.M."/>
            <person name="Simpson J.R."/>
            <person name="Lauterbach L."/>
            <person name="Steele A.D."/>
            <person name="Gui C."/>
            <person name="Meng S."/>
            <person name="Li G."/>
            <person name="Viehrig K."/>
            <person name="Ye F."/>
            <person name="Su P."/>
            <person name="Kiefer A.F."/>
            <person name="Nichols A."/>
            <person name="Cepeda A.J."/>
            <person name="Yan W."/>
            <person name="Fan B."/>
            <person name="Jiang Y."/>
            <person name="Adhikari A."/>
            <person name="Zheng C.-J."/>
            <person name="Schuster L."/>
            <person name="Cowan T.M."/>
            <person name="Smanski M.J."/>
            <person name="Chevrette M.G."/>
            <person name="De Carvalho L.P.S."/>
            <person name="Shen B."/>
        </authorList>
    </citation>
    <scope>NUCLEOTIDE SEQUENCE [LARGE SCALE GENOMIC DNA]</scope>
    <source>
        <strain evidence="2 3">NPDC012540</strain>
    </source>
</reference>
<accession>A0ABW6XGB7</accession>
<sequence>MSNMSRRSLLGYSGTAAAGAVFASAGTAAADDANATQTPAVFAPGTKFETSASMAESDLMMEMTFSVRVDWPNGNPSAQDITPLEVANALSAIAESKGWPPLTFYGAQPPAPLT</sequence>
<dbReference type="InterPro" id="IPR006311">
    <property type="entry name" value="TAT_signal"/>
</dbReference>
<proteinExistence type="predicted"/>
<dbReference type="EMBL" id="JBIBEG010000016">
    <property type="protein sequence ID" value="MFF5900779.1"/>
    <property type="molecule type" value="Genomic_DNA"/>
</dbReference>
<keyword evidence="1" id="KW-0732">Signal</keyword>